<evidence type="ECO:0000313" key="2">
    <source>
        <dbReference type="EMBL" id="KAJ8445204.1"/>
    </source>
</evidence>
<protein>
    <submittedName>
        <fullName evidence="2">Uncharacterized protein</fullName>
    </submittedName>
</protein>
<proteinExistence type="predicted"/>
<evidence type="ECO:0000313" key="3">
    <source>
        <dbReference type="Proteomes" id="UP001153076"/>
    </source>
</evidence>
<dbReference type="Proteomes" id="UP001153076">
    <property type="component" value="Unassembled WGS sequence"/>
</dbReference>
<evidence type="ECO:0000256" key="1">
    <source>
        <dbReference type="SAM" id="Phobius"/>
    </source>
</evidence>
<name>A0A9Q1KKJ2_9CARY</name>
<reference evidence="2" key="1">
    <citation type="submission" date="2022-04" db="EMBL/GenBank/DDBJ databases">
        <title>Carnegiea gigantea Genome sequencing and assembly v2.</title>
        <authorList>
            <person name="Copetti D."/>
            <person name="Sanderson M.J."/>
            <person name="Burquez A."/>
            <person name="Wojciechowski M.F."/>
        </authorList>
    </citation>
    <scope>NUCLEOTIDE SEQUENCE</scope>
    <source>
        <strain evidence="2">SGP5-SGP5p</strain>
        <tissue evidence="2">Aerial part</tissue>
    </source>
</reference>
<comment type="caution">
    <text evidence="2">The sequence shown here is derived from an EMBL/GenBank/DDBJ whole genome shotgun (WGS) entry which is preliminary data.</text>
</comment>
<organism evidence="2 3">
    <name type="scientific">Carnegiea gigantea</name>
    <dbReference type="NCBI Taxonomy" id="171969"/>
    <lineage>
        <taxon>Eukaryota</taxon>
        <taxon>Viridiplantae</taxon>
        <taxon>Streptophyta</taxon>
        <taxon>Embryophyta</taxon>
        <taxon>Tracheophyta</taxon>
        <taxon>Spermatophyta</taxon>
        <taxon>Magnoliopsida</taxon>
        <taxon>eudicotyledons</taxon>
        <taxon>Gunneridae</taxon>
        <taxon>Pentapetalae</taxon>
        <taxon>Caryophyllales</taxon>
        <taxon>Cactineae</taxon>
        <taxon>Cactaceae</taxon>
        <taxon>Cactoideae</taxon>
        <taxon>Echinocereeae</taxon>
        <taxon>Carnegiea</taxon>
    </lineage>
</organism>
<dbReference type="EMBL" id="JAKOGI010000079">
    <property type="protein sequence ID" value="KAJ8445204.1"/>
    <property type="molecule type" value="Genomic_DNA"/>
</dbReference>
<keyword evidence="1" id="KW-0812">Transmembrane</keyword>
<feature type="transmembrane region" description="Helical" evidence="1">
    <location>
        <begin position="123"/>
        <end position="140"/>
    </location>
</feature>
<keyword evidence="3" id="KW-1185">Reference proteome</keyword>
<keyword evidence="1" id="KW-1133">Transmembrane helix</keyword>
<gene>
    <name evidence="2" type="ORF">Cgig2_024410</name>
</gene>
<keyword evidence="1" id="KW-0472">Membrane</keyword>
<dbReference type="AlphaFoldDB" id="A0A9Q1KKJ2"/>
<accession>A0A9Q1KKJ2</accession>
<sequence length="260" mass="30371">MFIRQEADVYRGTPWSATGKSVGNLACLPSWRSRFIMVNHVLQEVHPRETDRLQNEFTCQYLAVVDPDYPKQARDIIDQLTGELREVRDFVRTERNDHHFIQEEDQAMHPKVRADLLKWKHRCAMLVLLNIVLVMLLAWVRSQTRHDKAIIIQRLQASVNNLKATLLEKGHALRASEERNTKLTFAMMSAKHLSHNIRMSLWLKHIVQLVSATMSMKIMTNTPQSCPLQTNVILQLLVFVQSKHNTYHIHQWNPFTYLSC</sequence>